<evidence type="ECO:0000313" key="2">
    <source>
        <dbReference type="EMBL" id="TBL71199.1"/>
    </source>
</evidence>
<protein>
    <recommendedName>
        <fullName evidence="4">SH3 domain-containing protein</fullName>
    </recommendedName>
</protein>
<comment type="caution">
    <text evidence="2">The sequence shown here is derived from an EMBL/GenBank/DDBJ whole genome shotgun (WGS) entry which is preliminary data.</text>
</comment>
<dbReference type="RefSeq" id="WP_131017378.1">
    <property type="nucleotide sequence ID" value="NZ_SIRE01000027.1"/>
</dbReference>
<evidence type="ECO:0008006" key="4">
    <source>
        <dbReference type="Google" id="ProtNLM"/>
    </source>
</evidence>
<proteinExistence type="predicted"/>
<gene>
    <name evidence="2" type="ORF">EYB31_30965</name>
</gene>
<evidence type="ECO:0000313" key="3">
    <source>
        <dbReference type="Proteomes" id="UP000293142"/>
    </source>
</evidence>
<sequence>MNKLVLCAVMLLGISAGVSSGTGSAALPPLKGPPDLPKVITLFEETPIYNKPDASLKPSATLSPQDVITVGAEKEWYARSYDPTHPDEEKRWVQIETTWLGPQWMRLHRSKIGAVKLLDTHIWLPDGASIYDEPFANDDAAAVLTPQTVHAKAAFESPQVSPLYLIETTWLGDKWLAPSVRHYTNIEKVEEDVVLPTETMISDLPEPARLGKYTDLWVIPAQTVKAYEKYYDFYHIETSVGPKWVNKQFAQPEGVRKTDEEITLTEPAVQYLYPHQPYPTFGLLSPQKVKAYEKWQSPQGDNWFRIHSWNGDLWVKQETPGGKKQPAELN</sequence>
<dbReference type="OrthoDB" id="2496751at2"/>
<dbReference type="Proteomes" id="UP000293142">
    <property type="component" value="Unassembled WGS sequence"/>
</dbReference>
<organism evidence="2 3">
    <name type="scientific">Paenibacillus thalictri</name>
    <dbReference type="NCBI Taxonomy" id="2527873"/>
    <lineage>
        <taxon>Bacteria</taxon>
        <taxon>Bacillati</taxon>
        <taxon>Bacillota</taxon>
        <taxon>Bacilli</taxon>
        <taxon>Bacillales</taxon>
        <taxon>Paenibacillaceae</taxon>
        <taxon>Paenibacillus</taxon>
    </lineage>
</organism>
<keyword evidence="1" id="KW-0732">Signal</keyword>
<feature type="signal peptide" evidence="1">
    <location>
        <begin position="1"/>
        <end position="25"/>
    </location>
</feature>
<keyword evidence="3" id="KW-1185">Reference proteome</keyword>
<dbReference type="AlphaFoldDB" id="A0A4Q9DH88"/>
<feature type="chain" id="PRO_5020289744" description="SH3 domain-containing protein" evidence="1">
    <location>
        <begin position="26"/>
        <end position="330"/>
    </location>
</feature>
<name>A0A4Q9DH88_9BACL</name>
<dbReference type="EMBL" id="SIRE01000027">
    <property type="protein sequence ID" value="TBL71199.1"/>
    <property type="molecule type" value="Genomic_DNA"/>
</dbReference>
<accession>A0A4Q9DH88</accession>
<evidence type="ECO:0000256" key="1">
    <source>
        <dbReference type="SAM" id="SignalP"/>
    </source>
</evidence>
<reference evidence="2 3" key="1">
    <citation type="submission" date="2019-02" db="EMBL/GenBank/DDBJ databases">
        <title>Paenibacillus sp. nov., isolated from surface-sterilized tissue of Thalictrum simplex L.</title>
        <authorList>
            <person name="Tuo L."/>
        </authorList>
    </citation>
    <scope>NUCLEOTIDE SEQUENCE [LARGE SCALE GENOMIC DNA]</scope>
    <source>
        <strain evidence="2 3">N2SHLJ1</strain>
    </source>
</reference>